<dbReference type="Proteomes" id="UP000287239">
    <property type="component" value="Unassembled WGS sequence"/>
</dbReference>
<evidence type="ECO:0000259" key="5">
    <source>
        <dbReference type="PROSITE" id="PS50932"/>
    </source>
</evidence>
<feature type="domain" description="HTH lacI-type" evidence="5">
    <location>
        <begin position="22"/>
        <end position="76"/>
    </location>
</feature>
<dbReference type="Pfam" id="PF13377">
    <property type="entry name" value="Peripla_BP_3"/>
    <property type="match status" value="1"/>
</dbReference>
<protein>
    <recommendedName>
        <fullName evidence="5">HTH lacI-type domain-containing protein</fullName>
    </recommendedName>
</protein>
<dbReference type="PANTHER" id="PTHR30146">
    <property type="entry name" value="LACI-RELATED TRANSCRIPTIONAL REPRESSOR"/>
    <property type="match status" value="1"/>
</dbReference>
<sequence length="344" mass="38499">MCNRLPIWCYLPKVTYGGGKMATIKDVAKEAGLSVASVSRYINNKGYVGEDAKLRIEAAIQKLNYRPNEIARSLFQKKTNMIGLIIPDISNPFFPMLARGVEDYLAEHNYQMVLGNTANDIIRENQYYNSFQQHNFAGIITAVEPLHEEERTVPVIHIDRVSEGSQFYVRADHFLGGHLVAQAVIDSQPKKVLIMSGPKNIWNVSQKNQELVSQLQGQKVPYTELAVETFGLENIMTIVKEVFAKIPEHDTVVATNDIHAIYLIKEALSRGIKIPEELQVIGYDGIDFAELLVPTLTTVRQPVYEMGSLAAEMLINQIKGQGNDNKRVCLPVTISPGATMRKKD</sequence>
<keyword evidence="4" id="KW-0804">Transcription</keyword>
<proteinExistence type="predicted"/>
<dbReference type="Gene3D" id="3.40.50.2300">
    <property type="match status" value="2"/>
</dbReference>
<organism evidence="6 7">
    <name type="scientific">Vagococcus salmoninarum</name>
    <dbReference type="NCBI Taxonomy" id="2739"/>
    <lineage>
        <taxon>Bacteria</taxon>
        <taxon>Bacillati</taxon>
        <taxon>Bacillota</taxon>
        <taxon>Bacilli</taxon>
        <taxon>Lactobacillales</taxon>
        <taxon>Enterococcaceae</taxon>
        <taxon>Vagococcus</taxon>
    </lineage>
</organism>
<dbReference type="GO" id="GO:0000976">
    <property type="term" value="F:transcription cis-regulatory region binding"/>
    <property type="evidence" value="ECO:0007669"/>
    <property type="project" value="TreeGrafter"/>
</dbReference>
<dbReference type="OrthoDB" id="9796186at2"/>
<dbReference type="SMART" id="SM00354">
    <property type="entry name" value="HTH_LACI"/>
    <property type="match status" value="1"/>
</dbReference>
<evidence type="ECO:0000256" key="1">
    <source>
        <dbReference type="ARBA" id="ARBA00022491"/>
    </source>
</evidence>
<name>A0A429ZS17_9ENTE</name>
<dbReference type="EMBL" id="NGJU01000007">
    <property type="protein sequence ID" value="RST96524.1"/>
    <property type="molecule type" value="Genomic_DNA"/>
</dbReference>
<gene>
    <name evidence="6" type="ORF">CBF35_06325</name>
</gene>
<dbReference type="Pfam" id="PF00356">
    <property type="entry name" value="LacI"/>
    <property type="match status" value="1"/>
</dbReference>
<dbReference type="SUPFAM" id="SSF47413">
    <property type="entry name" value="lambda repressor-like DNA-binding domains"/>
    <property type="match status" value="1"/>
</dbReference>
<reference evidence="6 7" key="1">
    <citation type="submission" date="2017-05" db="EMBL/GenBank/DDBJ databases">
        <title>Vagococcus spp. assemblies.</title>
        <authorList>
            <person name="Gulvik C.A."/>
        </authorList>
    </citation>
    <scope>NUCLEOTIDE SEQUENCE [LARGE SCALE GENOMIC DNA]</scope>
    <source>
        <strain evidence="6 7">NCFB 2777</strain>
    </source>
</reference>
<evidence type="ECO:0000256" key="4">
    <source>
        <dbReference type="ARBA" id="ARBA00023163"/>
    </source>
</evidence>
<dbReference type="AlphaFoldDB" id="A0A429ZS17"/>
<dbReference type="InterPro" id="IPR028082">
    <property type="entry name" value="Peripla_BP_I"/>
</dbReference>
<dbReference type="Gene3D" id="1.10.260.40">
    <property type="entry name" value="lambda repressor-like DNA-binding domains"/>
    <property type="match status" value="1"/>
</dbReference>
<evidence type="ECO:0000313" key="7">
    <source>
        <dbReference type="Proteomes" id="UP000287239"/>
    </source>
</evidence>
<keyword evidence="1" id="KW-0678">Repressor</keyword>
<keyword evidence="7" id="KW-1185">Reference proteome</keyword>
<evidence type="ECO:0000256" key="2">
    <source>
        <dbReference type="ARBA" id="ARBA00023015"/>
    </source>
</evidence>
<dbReference type="InterPro" id="IPR046335">
    <property type="entry name" value="LacI/GalR-like_sensor"/>
</dbReference>
<dbReference type="GO" id="GO:0003700">
    <property type="term" value="F:DNA-binding transcription factor activity"/>
    <property type="evidence" value="ECO:0007669"/>
    <property type="project" value="TreeGrafter"/>
</dbReference>
<dbReference type="PANTHER" id="PTHR30146:SF95">
    <property type="entry name" value="RIBOSE OPERON REPRESSOR"/>
    <property type="match status" value="1"/>
</dbReference>
<keyword evidence="3" id="KW-0238">DNA-binding</keyword>
<evidence type="ECO:0000256" key="3">
    <source>
        <dbReference type="ARBA" id="ARBA00023125"/>
    </source>
</evidence>
<evidence type="ECO:0000313" key="6">
    <source>
        <dbReference type="EMBL" id="RST96524.1"/>
    </source>
</evidence>
<dbReference type="CDD" id="cd01392">
    <property type="entry name" value="HTH_LacI"/>
    <property type="match status" value="1"/>
</dbReference>
<dbReference type="PROSITE" id="PS50932">
    <property type="entry name" value="HTH_LACI_2"/>
    <property type="match status" value="1"/>
</dbReference>
<dbReference type="CDD" id="cd06291">
    <property type="entry name" value="PBP1_Qymf-like"/>
    <property type="match status" value="1"/>
</dbReference>
<dbReference type="InterPro" id="IPR010982">
    <property type="entry name" value="Lambda_DNA-bd_dom_sf"/>
</dbReference>
<dbReference type="InterPro" id="IPR000843">
    <property type="entry name" value="HTH_LacI"/>
</dbReference>
<accession>A0A429ZS17</accession>
<comment type="caution">
    <text evidence="6">The sequence shown here is derived from an EMBL/GenBank/DDBJ whole genome shotgun (WGS) entry which is preliminary data.</text>
</comment>
<dbReference type="SUPFAM" id="SSF53822">
    <property type="entry name" value="Periplasmic binding protein-like I"/>
    <property type="match status" value="1"/>
</dbReference>
<keyword evidence="2" id="KW-0805">Transcription regulation</keyword>